<accession>A0A6S6ZT33</accession>
<reference evidence="2 3" key="1">
    <citation type="submission" date="2020-04" db="EMBL/GenBank/DDBJ databases">
        <authorList>
            <person name="De Canck E."/>
        </authorList>
    </citation>
    <scope>NUCLEOTIDE SEQUENCE [LARGE SCALE GENOMIC DNA]</scope>
    <source>
        <strain evidence="2 3">LMG 3431</strain>
    </source>
</reference>
<organism evidence="2 3">
    <name type="scientific">Achromobacter pestifer</name>
    <dbReference type="NCBI Taxonomy" id="1353889"/>
    <lineage>
        <taxon>Bacteria</taxon>
        <taxon>Pseudomonadati</taxon>
        <taxon>Pseudomonadota</taxon>
        <taxon>Betaproteobacteria</taxon>
        <taxon>Burkholderiales</taxon>
        <taxon>Alcaligenaceae</taxon>
        <taxon>Achromobacter</taxon>
    </lineage>
</organism>
<dbReference type="Gene3D" id="3.40.50.2020">
    <property type="match status" value="1"/>
</dbReference>
<protein>
    <submittedName>
        <fullName evidence="2">Orotate phosphoribosyltransferase</fullName>
        <ecNumber evidence="2">2.4.2.10</ecNumber>
    </submittedName>
</protein>
<keyword evidence="3" id="KW-1185">Reference proteome</keyword>
<dbReference type="EMBL" id="CADIJX010000004">
    <property type="protein sequence ID" value="CAB3660932.1"/>
    <property type="molecule type" value="Genomic_DNA"/>
</dbReference>
<dbReference type="NCBIfam" id="NF004689">
    <property type="entry name" value="PRK06031.1"/>
    <property type="match status" value="1"/>
</dbReference>
<dbReference type="GO" id="GO:0004588">
    <property type="term" value="F:orotate phosphoribosyltransferase activity"/>
    <property type="evidence" value="ECO:0007669"/>
    <property type="project" value="UniProtKB-EC"/>
</dbReference>
<dbReference type="PANTHER" id="PTHR43218:SF1">
    <property type="entry name" value="PHOSPHORIBOSYLTRANSFERASE"/>
    <property type="match status" value="1"/>
</dbReference>
<dbReference type="SUPFAM" id="SSF53271">
    <property type="entry name" value="PRTase-like"/>
    <property type="match status" value="1"/>
</dbReference>
<evidence type="ECO:0000313" key="2">
    <source>
        <dbReference type="EMBL" id="CAB3660932.1"/>
    </source>
</evidence>
<gene>
    <name evidence="2" type="primary">pyrE_1</name>
    <name evidence="2" type="ORF">LMG3431_03326</name>
</gene>
<proteinExistence type="predicted"/>
<dbReference type="CDD" id="cd06223">
    <property type="entry name" value="PRTases_typeI"/>
    <property type="match status" value="1"/>
</dbReference>
<dbReference type="EC" id="2.4.2.10" evidence="2"/>
<evidence type="ECO:0000313" key="3">
    <source>
        <dbReference type="Proteomes" id="UP000494108"/>
    </source>
</evidence>
<keyword evidence="2" id="KW-0328">Glycosyltransferase</keyword>
<dbReference type="PANTHER" id="PTHR43218">
    <property type="entry name" value="PHOSPHORIBOSYLTRANSFERASE-RELATED"/>
    <property type="match status" value="1"/>
</dbReference>
<evidence type="ECO:0000259" key="1">
    <source>
        <dbReference type="Pfam" id="PF00156"/>
    </source>
</evidence>
<keyword evidence="2" id="KW-0808">Transferase</keyword>
<name>A0A6S6ZT33_9BURK</name>
<dbReference type="InterPro" id="IPR000836">
    <property type="entry name" value="PRTase_dom"/>
</dbReference>
<dbReference type="Proteomes" id="UP000494108">
    <property type="component" value="Unassembled WGS sequence"/>
</dbReference>
<sequence length="245" mass="26079">MTASYVPPAGHAQAFDATTGYWQEIVSAHALSIPAEPPYSRAYPARLPDGRYLVLPLRGVPGDPDRCVASLIANHASLDVVEALAGFMADRARAFQAEVVVGLPTLGLAFAPLVARGLGFTRYVPFGYSRKYWYDERLAVPVQSLTTPEAGKLLYVDPNLAGSLKGRRVLVVDDAVSTGQTMLSALTLLARCEAQVAGIVVAMCQGTRWRSRLVDAQGVPLPVACAFESPRLGRVAGGWAPEAAT</sequence>
<dbReference type="InterPro" id="IPR029057">
    <property type="entry name" value="PRTase-like"/>
</dbReference>
<dbReference type="RefSeq" id="WP_175175610.1">
    <property type="nucleotide sequence ID" value="NZ_CADIJX010000004.1"/>
</dbReference>
<feature type="domain" description="Phosphoribosyltransferase" evidence="1">
    <location>
        <begin position="72"/>
        <end position="209"/>
    </location>
</feature>
<dbReference type="Pfam" id="PF00156">
    <property type="entry name" value="Pribosyltran"/>
    <property type="match status" value="1"/>
</dbReference>
<dbReference type="AlphaFoldDB" id="A0A6S6ZT33"/>